<protein>
    <submittedName>
        <fullName evidence="1">Uncharacterized protein</fullName>
    </submittedName>
</protein>
<accession>A0ACC0WES7</accession>
<evidence type="ECO:0000313" key="2">
    <source>
        <dbReference type="Proteomes" id="UP001163321"/>
    </source>
</evidence>
<gene>
    <name evidence="1" type="ORF">PsorP6_018072</name>
</gene>
<organism evidence="1 2">
    <name type="scientific">Peronosclerospora sorghi</name>
    <dbReference type="NCBI Taxonomy" id="230839"/>
    <lineage>
        <taxon>Eukaryota</taxon>
        <taxon>Sar</taxon>
        <taxon>Stramenopiles</taxon>
        <taxon>Oomycota</taxon>
        <taxon>Peronosporomycetes</taxon>
        <taxon>Peronosporales</taxon>
        <taxon>Peronosporaceae</taxon>
        <taxon>Peronosclerospora</taxon>
    </lineage>
</organism>
<dbReference type="Proteomes" id="UP001163321">
    <property type="component" value="Chromosome 2"/>
</dbReference>
<comment type="caution">
    <text evidence="1">The sequence shown here is derived from an EMBL/GenBank/DDBJ whole genome shotgun (WGS) entry which is preliminary data.</text>
</comment>
<sequence length="73" mass="8331">MKIMGAQVHISPTTSMADKEKNFFHVARCLAEEIPNSYCPNQFDNVANMRAHYEGTGPEIWEQVEGQFMDLLL</sequence>
<reference evidence="1 2" key="1">
    <citation type="journal article" date="2022" name="bioRxiv">
        <title>The genome of the oomycete Peronosclerospora sorghi, a cosmopolitan pathogen of maize and sorghum, is inflated with dispersed pseudogenes.</title>
        <authorList>
            <person name="Fletcher K."/>
            <person name="Martin F."/>
            <person name="Isakeit T."/>
            <person name="Cavanaugh K."/>
            <person name="Magill C."/>
            <person name="Michelmore R."/>
        </authorList>
    </citation>
    <scope>NUCLEOTIDE SEQUENCE [LARGE SCALE GENOMIC DNA]</scope>
    <source>
        <strain evidence="1">P6</strain>
    </source>
</reference>
<dbReference type="EMBL" id="CM047581">
    <property type="protein sequence ID" value="KAI9916610.1"/>
    <property type="molecule type" value="Genomic_DNA"/>
</dbReference>
<name>A0ACC0WES7_9STRA</name>
<keyword evidence="2" id="KW-1185">Reference proteome</keyword>
<evidence type="ECO:0000313" key="1">
    <source>
        <dbReference type="EMBL" id="KAI9916610.1"/>
    </source>
</evidence>
<proteinExistence type="predicted"/>